<dbReference type="Pfam" id="PF03583">
    <property type="entry name" value="LIP"/>
    <property type="match status" value="1"/>
</dbReference>
<accession>A0ABX6IQV0</accession>
<dbReference type="InterPro" id="IPR005152">
    <property type="entry name" value="Lipase_secreted"/>
</dbReference>
<feature type="compositionally biased region" description="Low complexity" evidence="1">
    <location>
        <begin position="16"/>
        <end position="25"/>
    </location>
</feature>
<dbReference type="PIRSF" id="PIRSF029171">
    <property type="entry name" value="Esterase_LipA"/>
    <property type="match status" value="1"/>
</dbReference>
<sequence>MSIPTIDSWTPPGIRTTAPAQAAPAGKPGDVVRSTEITDRPEARMASAARVFDVTYLSADSHGNLVEVKGSVSVPKKNPGPGGWRIMAWDHSTMGLGDDCRITDTLGKDPRGSRDKWLGQWLRDNYVIAATEYQGIGGPGVHAYLDGPVAGKNTLDMVRAARTVVTRYVGTPISNAFVSYGGSQGGHASLWSNHLAGSYAPELKNAATIAHSVPTGLADYFAAIRPGFPNVVIPDYVTYFSYVLAGLKVARPDIDVDAYLTPTGRKVVKDAERLCYAESGPATKGLTVGRLVSKPLTDGPLLPALRQYARVPTSGYGAPILIQQGYLDVVSFTPLSEQFVSQLRANGVDVTYRTYPDQRHGLSTAQVLQSVTWSNSRRTWPR</sequence>
<protein>
    <submittedName>
        <fullName evidence="2">Lipase</fullName>
    </submittedName>
</protein>
<dbReference type="InterPro" id="IPR029058">
    <property type="entry name" value="AB_hydrolase_fold"/>
</dbReference>
<evidence type="ECO:0000313" key="2">
    <source>
        <dbReference type="EMBL" id="QHN37405.1"/>
    </source>
</evidence>
<dbReference type="EMBL" id="CP045809">
    <property type="protein sequence ID" value="QHN37405.1"/>
    <property type="molecule type" value="Genomic_DNA"/>
</dbReference>
<organism evidence="2 3">
    <name type="scientific">Gordonia pseudamarae</name>
    <dbReference type="NCBI Taxonomy" id="2831662"/>
    <lineage>
        <taxon>Bacteria</taxon>
        <taxon>Bacillati</taxon>
        <taxon>Actinomycetota</taxon>
        <taxon>Actinomycetes</taxon>
        <taxon>Mycobacteriales</taxon>
        <taxon>Gordoniaceae</taxon>
        <taxon>Gordonia</taxon>
    </lineage>
</organism>
<name>A0ABX6IQV0_9ACTN</name>
<dbReference type="Gene3D" id="3.40.50.1820">
    <property type="entry name" value="alpha/beta hydrolase"/>
    <property type="match status" value="1"/>
</dbReference>
<dbReference type="SUPFAM" id="SSF53474">
    <property type="entry name" value="alpha/beta-Hydrolases"/>
    <property type="match status" value="1"/>
</dbReference>
<dbReference type="Proteomes" id="UP001059836">
    <property type="component" value="Chromosome"/>
</dbReference>
<evidence type="ECO:0000313" key="3">
    <source>
        <dbReference type="Proteomes" id="UP001059836"/>
    </source>
</evidence>
<dbReference type="Gene3D" id="1.10.260.130">
    <property type="match status" value="1"/>
</dbReference>
<evidence type="ECO:0000256" key="1">
    <source>
        <dbReference type="SAM" id="MobiDB-lite"/>
    </source>
</evidence>
<gene>
    <name evidence="2" type="ORF">GII31_07060</name>
</gene>
<keyword evidence="3" id="KW-1185">Reference proteome</keyword>
<dbReference type="PANTHER" id="PTHR34853:SF1">
    <property type="entry name" value="LIPASE 5"/>
    <property type="match status" value="1"/>
</dbReference>
<dbReference type="PANTHER" id="PTHR34853">
    <property type="match status" value="1"/>
</dbReference>
<reference evidence="2" key="1">
    <citation type="journal article" date="2021" name="Nat. Microbiol.">
        <title>Cocultivation of an ultrasmall environmental parasitic bacterium with lytic ability against bacteria associated with wastewater foams.</title>
        <authorList>
            <person name="Batinovic S."/>
            <person name="Rose J.J.A."/>
            <person name="Ratcliffe J."/>
            <person name="Seviour R.J."/>
            <person name="Petrovski S."/>
        </authorList>
    </citation>
    <scope>NUCLEOTIDE SEQUENCE</scope>
    <source>
        <strain evidence="2">CON9</strain>
    </source>
</reference>
<proteinExistence type="predicted"/>
<feature type="region of interest" description="Disordered" evidence="1">
    <location>
        <begin position="1"/>
        <end position="31"/>
    </location>
</feature>